<evidence type="ECO:0000259" key="3">
    <source>
        <dbReference type="Pfam" id="PF00382"/>
    </source>
</evidence>
<dbReference type="PANTHER" id="PTHR11618:SF13">
    <property type="entry name" value="TRANSCRIPTION INITIATION FACTOR IIB"/>
    <property type="match status" value="1"/>
</dbReference>
<dbReference type="AlphaFoldDB" id="A0A1I4FVN0"/>
<dbReference type="SUPFAM" id="SSF47954">
    <property type="entry name" value="Cyclin-like"/>
    <property type="match status" value="2"/>
</dbReference>
<dbReference type="GO" id="GO:0017025">
    <property type="term" value="F:TBP-class protein binding"/>
    <property type="evidence" value="ECO:0007669"/>
    <property type="project" value="InterPro"/>
</dbReference>
<dbReference type="PANTHER" id="PTHR11618">
    <property type="entry name" value="TRANSCRIPTION INITIATION FACTOR IIB-RELATED"/>
    <property type="match status" value="1"/>
</dbReference>
<sequence length="272" mass="29645">MSKSSKNEQLWLQNPSQTKHCPSCDSIDLDCSMKGIDAICNACGFLIRSFANIDPESIPNNRGSSEADDEANLSWFDYCKVSNSTESQIAAAISVLDAVSDKFDIPDNVRVQTAELYGAVAIRNFTDGRLTESIVGSLIYLVARKSGNAIPLSRVAEHLELESSRLDRLVRLVQQELGMEHAGCLPEDYLVFLCATLGYSEDARLNASELLCQAHTAGITNGRNPVAVAGAALYCSSGRVHSQQEVAKVAGVSKETIRVRIREFRDEGLIDE</sequence>
<dbReference type="GO" id="GO:0003743">
    <property type="term" value="F:translation initiation factor activity"/>
    <property type="evidence" value="ECO:0007669"/>
    <property type="project" value="UniProtKB-KW"/>
</dbReference>
<dbReference type="Proteomes" id="UP000199607">
    <property type="component" value="Unassembled WGS sequence"/>
</dbReference>
<reference evidence="5" key="1">
    <citation type="submission" date="2016-10" db="EMBL/GenBank/DDBJ databases">
        <authorList>
            <person name="Varghese N."/>
            <person name="Submissions S."/>
        </authorList>
    </citation>
    <scope>NUCLEOTIDE SEQUENCE [LARGE SCALE GENOMIC DNA]</scope>
    <source>
        <strain evidence="5">CGMCC 1.7738</strain>
    </source>
</reference>
<feature type="domain" description="Transcription factor TFIIB cyclin-like" evidence="3">
    <location>
        <begin position="88"/>
        <end position="165"/>
    </location>
</feature>
<evidence type="ECO:0000256" key="1">
    <source>
        <dbReference type="ARBA" id="ARBA00023015"/>
    </source>
</evidence>
<keyword evidence="4" id="KW-0396">Initiation factor</keyword>
<evidence type="ECO:0000256" key="2">
    <source>
        <dbReference type="ARBA" id="ARBA00023163"/>
    </source>
</evidence>
<dbReference type="InterPro" id="IPR013150">
    <property type="entry name" value="TFIIB_cyclin"/>
</dbReference>
<dbReference type="EMBL" id="FOTC01000003">
    <property type="protein sequence ID" value="SFL21593.1"/>
    <property type="molecule type" value="Genomic_DNA"/>
</dbReference>
<dbReference type="InterPro" id="IPR000812">
    <property type="entry name" value="TFIIB"/>
</dbReference>
<keyword evidence="2" id="KW-0804">Transcription</keyword>
<keyword evidence="5" id="KW-1185">Reference proteome</keyword>
<organism evidence="4 5">
    <name type="scientific">Halogranum rubrum</name>
    <dbReference type="NCBI Taxonomy" id="553466"/>
    <lineage>
        <taxon>Archaea</taxon>
        <taxon>Methanobacteriati</taxon>
        <taxon>Methanobacteriota</taxon>
        <taxon>Stenosarchaea group</taxon>
        <taxon>Halobacteria</taxon>
        <taxon>Halobacteriales</taxon>
        <taxon>Haloferacaceae</taxon>
    </lineage>
</organism>
<dbReference type="GO" id="GO:0070897">
    <property type="term" value="P:transcription preinitiation complex assembly"/>
    <property type="evidence" value="ECO:0007669"/>
    <property type="project" value="InterPro"/>
</dbReference>
<keyword evidence="4" id="KW-0648">Protein biosynthesis</keyword>
<evidence type="ECO:0000313" key="4">
    <source>
        <dbReference type="EMBL" id="SFL21593.1"/>
    </source>
</evidence>
<dbReference type="InterPro" id="IPR036915">
    <property type="entry name" value="Cyclin-like_sf"/>
</dbReference>
<accession>A0A1I4FVN0</accession>
<dbReference type="GO" id="GO:0097550">
    <property type="term" value="C:transcription preinitiation complex"/>
    <property type="evidence" value="ECO:0007669"/>
    <property type="project" value="TreeGrafter"/>
</dbReference>
<dbReference type="Gene3D" id="1.10.472.170">
    <property type="match status" value="1"/>
</dbReference>
<feature type="domain" description="Transcription factor TFIIB cyclin-like" evidence="3">
    <location>
        <begin position="186"/>
        <end position="265"/>
    </location>
</feature>
<keyword evidence="1" id="KW-0805">Transcription regulation</keyword>
<evidence type="ECO:0000313" key="5">
    <source>
        <dbReference type="Proteomes" id="UP000199607"/>
    </source>
</evidence>
<gene>
    <name evidence="4" type="ORF">SAMN04487950_2849</name>
</gene>
<dbReference type="Pfam" id="PF00382">
    <property type="entry name" value="TFIIB"/>
    <property type="match status" value="2"/>
</dbReference>
<dbReference type="STRING" id="553466.SAMN04487950_2849"/>
<name>A0A1I4FVN0_9EURY</name>
<dbReference type="RefSeq" id="WP_089870104.1">
    <property type="nucleotide sequence ID" value="NZ_FOTC01000003.1"/>
</dbReference>
<proteinExistence type="predicted"/>
<dbReference type="PRINTS" id="PR00685">
    <property type="entry name" value="TIFACTORIIB"/>
</dbReference>
<dbReference type="Gene3D" id="1.10.472.10">
    <property type="entry name" value="Cyclin-like"/>
    <property type="match status" value="1"/>
</dbReference>
<protein>
    <submittedName>
        <fullName evidence="4">Transcription initiation factor TFIIIB, Brf1 subunit/Transcription initiation factor TFIIB</fullName>
    </submittedName>
</protein>